<dbReference type="PROSITE" id="PS51194">
    <property type="entry name" value="HELICASE_CTER"/>
    <property type="match status" value="1"/>
</dbReference>
<dbReference type="SUPFAM" id="SSF52540">
    <property type="entry name" value="P-loop containing nucleoside triphosphate hydrolases"/>
    <property type="match status" value="1"/>
</dbReference>
<dbReference type="PROSITE" id="PS51192">
    <property type="entry name" value="HELICASE_ATP_BIND_1"/>
    <property type="match status" value="1"/>
</dbReference>
<keyword evidence="3 11" id="KW-0547">Nucleotide-binding</keyword>
<evidence type="ECO:0000313" key="16">
    <source>
        <dbReference type="EMBL" id="TCD66696.1"/>
    </source>
</evidence>
<dbReference type="InterPro" id="IPR014001">
    <property type="entry name" value="Helicase_ATP-bd"/>
</dbReference>
<feature type="domain" description="Helicase C-terminal" evidence="14">
    <location>
        <begin position="241"/>
        <end position="389"/>
    </location>
</feature>
<dbReference type="Gene3D" id="3.40.50.300">
    <property type="entry name" value="P-loop containing nucleotide triphosphate hydrolases"/>
    <property type="match status" value="2"/>
</dbReference>
<evidence type="ECO:0000256" key="12">
    <source>
        <dbReference type="SAM" id="MobiDB-lite"/>
    </source>
</evidence>
<dbReference type="OrthoDB" id="10261904at2759"/>
<evidence type="ECO:0000256" key="1">
    <source>
        <dbReference type="ARBA" id="ARBA00004123"/>
    </source>
</evidence>
<dbReference type="Pfam" id="PF00270">
    <property type="entry name" value="DEAD"/>
    <property type="match status" value="1"/>
</dbReference>
<dbReference type="GO" id="GO:0016787">
    <property type="term" value="F:hydrolase activity"/>
    <property type="evidence" value="ECO:0007669"/>
    <property type="project" value="UniProtKB-KW"/>
</dbReference>
<dbReference type="InterPro" id="IPR027417">
    <property type="entry name" value="P-loop_NTPase"/>
</dbReference>
<gene>
    <name evidence="16" type="primary">RRP3</name>
    <name evidence="16" type="ORF">EIP91_001050</name>
</gene>
<dbReference type="CDD" id="cd18787">
    <property type="entry name" value="SF2_C_DEAD"/>
    <property type="match status" value="1"/>
</dbReference>
<evidence type="ECO:0000256" key="4">
    <source>
        <dbReference type="ARBA" id="ARBA00022801"/>
    </source>
</evidence>
<evidence type="ECO:0000256" key="3">
    <source>
        <dbReference type="ARBA" id="ARBA00022741"/>
    </source>
</evidence>
<reference evidence="16 17" key="1">
    <citation type="submission" date="2018-11" db="EMBL/GenBank/DDBJ databases">
        <title>Genome assembly of Steccherinum ochraceum LE-BIN_3174, the white-rot fungus of the Steccherinaceae family (The Residual Polyporoid clade, Polyporales, Basidiomycota).</title>
        <authorList>
            <person name="Fedorova T.V."/>
            <person name="Glazunova O.A."/>
            <person name="Landesman E.O."/>
            <person name="Moiseenko K.V."/>
            <person name="Psurtseva N.V."/>
            <person name="Savinova O.S."/>
            <person name="Shakhova N.V."/>
            <person name="Tyazhelova T.V."/>
            <person name="Vasina D.V."/>
        </authorList>
    </citation>
    <scope>NUCLEOTIDE SEQUENCE [LARGE SCALE GENOMIC DNA]</scope>
    <source>
        <strain evidence="16 17">LE-BIN_3174</strain>
    </source>
</reference>
<evidence type="ECO:0000256" key="11">
    <source>
        <dbReference type="RuleBase" id="RU000492"/>
    </source>
</evidence>
<dbReference type="EMBL" id="RWJN01000125">
    <property type="protein sequence ID" value="TCD66696.1"/>
    <property type="molecule type" value="Genomic_DNA"/>
</dbReference>
<evidence type="ECO:0000256" key="7">
    <source>
        <dbReference type="ARBA" id="ARBA00022884"/>
    </source>
</evidence>
<dbReference type="InterPro" id="IPR011545">
    <property type="entry name" value="DEAD/DEAH_box_helicase_dom"/>
</dbReference>
<dbReference type="Pfam" id="PF00271">
    <property type="entry name" value="Helicase_C"/>
    <property type="match status" value="1"/>
</dbReference>
<organism evidence="16 17">
    <name type="scientific">Steccherinum ochraceum</name>
    <dbReference type="NCBI Taxonomy" id="92696"/>
    <lineage>
        <taxon>Eukaryota</taxon>
        <taxon>Fungi</taxon>
        <taxon>Dikarya</taxon>
        <taxon>Basidiomycota</taxon>
        <taxon>Agaricomycotina</taxon>
        <taxon>Agaricomycetes</taxon>
        <taxon>Polyporales</taxon>
        <taxon>Steccherinaceae</taxon>
        <taxon>Steccherinum</taxon>
    </lineage>
</organism>
<dbReference type="GO" id="GO:0003724">
    <property type="term" value="F:RNA helicase activity"/>
    <property type="evidence" value="ECO:0007669"/>
    <property type="project" value="InterPro"/>
</dbReference>
<evidence type="ECO:0000259" key="14">
    <source>
        <dbReference type="PROSITE" id="PS51194"/>
    </source>
</evidence>
<keyword evidence="6 11" id="KW-0067">ATP-binding</keyword>
<evidence type="ECO:0000256" key="5">
    <source>
        <dbReference type="ARBA" id="ARBA00022806"/>
    </source>
</evidence>
<feature type="domain" description="Helicase ATP-binding" evidence="13">
    <location>
        <begin position="46"/>
        <end position="218"/>
    </location>
</feature>
<keyword evidence="8" id="KW-0539">Nucleus</keyword>
<dbReference type="InterPro" id="IPR044765">
    <property type="entry name" value="DDX47/Rrp3_DEADc"/>
</dbReference>
<keyword evidence="7" id="KW-0694">RNA-binding</keyword>
<evidence type="ECO:0000256" key="2">
    <source>
        <dbReference type="ARBA" id="ARBA00022517"/>
    </source>
</evidence>
<dbReference type="GO" id="GO:0003723">
    <property type="term" value="F:RNA binding"/>
    <property type="evidence" value="ECO:0007669"/>
    <property type="project" value="UniProtKB-KW"/>
</dbReference>
<feature type="compositionally biased region" description="Basic and acidic residues" evidence="12">
    <location>
        <begin position="400"/>
        <end position="410"/>
    </location>
</feature>
<name>A0A4R0RH56_9APHY</name>
<feature type="compositionally biased region" description="Basic and acidic residues" evidence="12">
    <location>
        <begin position="420"/>
        <end position="429"/>
    </location>
</feature>
<sequence>MPSPEEASTSTAPPSTFESLGLIDPLLEALKQMNFKTPTEIQTAALPPALEGRDIIGVASTGSGKTAAFALPILQKLWEEPKGLFAVVLAPTRELAYQISQHFEGLGAAMGVRCATIVGGMDDRMTQAVTLAKKPHVIVATPGRLNDHLENTKGFSLRNLQFLVMDEADRLLDLDFGPIIDKILKVIPKERTTYLFSATMTTKVAKLQRASLSNPVRVEVSEKYSTVSTLLQYYLFIPLVQKDVHLIYLANSLAQNSIIVFTRTVHDAQRLSIILRTLGFPAVPLHGQLSQSARLGALAKFKSGGRRVLVATDVASRGLDIPSVDVVINYDIPTHSKDYIHRVGRTARAGRSGKSVTLVTQYDVELIQRIEAVIEKKMELWPTDAEEIALLRERVDEAGRMATNEMKDQNAGKGRKRRRNDGGGGRDDMDRDDDVVEAGMPKKKSKGRR</sequence>
<dbReference type="PROSITE" id="PS00039">
    <property type="entry name" value="DEAD_ATP_HELICASE"/>
    <property type="match status" value="1"/>
</dbReference>
<dbReference type="GO" id="GO:0005524">
    <property type="term" value="F:ATP binding"/>
    <property type="evidence" value="ECO:0007669"/>
    <property type="project" value="UniProtKB-KW"/>
</dbReference>
<dbReference type="SMART" id="SM00487">
    <property type="entry name" value="DEXDc"/>
    <property type="match status" value="1"/>
</dbReference>
<keyword evidence="4 11" id="KW-0378">Hydrolase</keyword>
<evidence type="ECO:0000259" key="13">
    <source>
        <dbReference type="PROSITE" id="PS51192"/>
    </source>
</evidence>
<evidence type="ECO:0000256" key="10">
    <source>
        <dbReference type="PROSITE-ProRule" id="PRU00552"/>
    </source>
</evidence>
<dbReference type="InterPro" id="IPR050079">
    <property type="entry name" value="DEAD_box_RNA_helicase"/>
</dbReference>
<proteinExistence type="inferred from homology"/>
<dbReference type="SMART" id="SM00490">
    <property type="entry name" value="HELICc"/>
    <property type="match status" value="1"/>
</dbReference>
<dbReference type="CDD" id="cd17954">
    <property type="entry name" value="DEADc_DDX47"/>
    <property type="match status" value="1"/>
</dbReference>
<feature type="short sequence motif" description="Q motif" evidence="10">
    <location>
        <begin position="15"/>
        <end position="43"/>
    </location>
</feature>
<evidence type="ECO:0000256" key="9">
    <source>
        <dbReference type="ARBA" id="ARBA00024350"/>
    </source>
</evidence>
<dbReference type="PROSITE" id="PS51195">
    <property type="entry name" value="Q_MOTIF"/>
    <property type="match status" value="1"/>
</dbReference>
<evidence type="ECO:0000259" key="15">
    <source>
        <dbReference type="PROSITE" id="PS51195"/>
    </source>
</evidence>
<dbReference type="InterPro" id="IPR001650">
    <property type="entry name" value="Helicase_C-like"/>
</dbReference>
<comment type="similarity">
    <text evidence="9">Belongs to the DEAD box helicase family. DDX47/RRP3 subfamily.</text>
</comment>
<evidence type="ECO:0000256" key="8">
    <source>
        <dbReference type="ARBA" id="ARBA00023242"/>
    </source>
</evidence>
<dbReference type="GO" id="GO:0042254">
    <property type="term" value="P:ribosome biogenesis"/>
    <property type="evidence" value="ECO:0007669"/>
    <property type="project" value="UniProtKB-KW"/>
</dbReference>
<evidence type="ECO:0000313" key="17">
    <source>
        <dbReference type="Proteomes" id="UP000292702"/>
    </source>
</evidence>
<dbReference type="PANTHER" id="PTHR47959:SF20">
    <property type="entry name" value="RNA HELICASE"/>
    <property type="match status" value="1"/>
</dbReference>
<dbReference type="GO" id="GO:0010467">
    <property type="term" value="P:gene expression"/>
    <property type="evidence" value="ECO:0007669"/>
    <property type="project" value="UniProtKB-ARBA"/>
</dbReference>
<evidence type="ECO:0000256" key="6">
    <source>
        <dbReference type="ARBA" id="ARBA00022840"/>
    </source>
</evidence>
<keyword evidence="5 11" id="KW-0347">Helicase</keyword>
<dbReference type="GO" id="GO:0005634">
    <property type="term" value="C:nucleus"/>
    <property type="evidence" value="ECO:0007669"/>
    <property type="project" value="UniProtKB-SubCell"/>
</dbReference>
<dbReference type="Proteomes" id="UP000292702">
    <property type="component" value="Unassembled WGS sequence"/>
</dbReference>
<dbReference type="STRING" id="92696.A0A4R0RH56"/>
<dbReference type="GO" id="GO:0005829">
    <property type="term" value="C:cytosol"/>
    <property type="evidence" value="ECO:0007669"/>
    <property type="project" value="TreeGrafter"/>
</dbReference>
<dbReference type="PANTHER" id="PTHR47959">
    <property type="entry name" value="ATP-DEPENDENT RNA HELICASE RHLE-RELATED"/>
    <property type="match status" value="1"/>
</dbReference>
<dbReference type="InterPro" id="IPR000629">
    <property type="entry name" value="RNA-helicase_DEAD-box_CS"/>
</dbReference>
<keyword evidence="17" id="KW-1185">Reference proteome</keyword>
<protein>
    <submittedName>
        <fullName evidence="16">Ribosomal RNA processing protein</fullName>
    </submittedName>
</protein>
<feature type="region of interest" description="Disordered" evidence="12">
    <location>
        <begin position="400"/>
        <end position="449"/>
    </location>
</feature>
<comment type="subcellular location">
    <subcellularLocation>
        <location evidence="1">Nucleus</location>
    </subcellularLocation>
</comment>
<accession>A0A4R0RH56</accession>
<dbReference type="AlphaFoldDB" id="A0A4R0RH56"/>
<dbReference type="InterPro" id="IPR014014">
    <property type="entry name" value="RNA_helicase_DEAD_Q_motif"/>
</dbReference>
<comment type="caution">
    <text evidence="16">The sequence shown here is derived from an EMBL/GenBank/DDBJ whole genome shotgun (WGS) entry which is preliminary data.</text>
</comment>
<keyword evidence="2" id="KW-0690">Ribosome biogenesis</keyword>
<feature type="domain" description="DEAD-box RNA helicase Q" evidence="15">
    <location>
        <begin position="15"/>
        <end position="43"/>
    </location>
</feature>